<protein>
    <submittedName>
        <fullName evidence="1">Uncharacterized protein</fullName>
    </submittedName>
</protein>
<name>A0A0K2U897_LEPSM</name>
<dbReference type="EMBL" id="HACA01017108">
    <property type="protein sequence ID" value="CDW34469.1"/>
    <property type="molecule type" value="Transcribed_RNA"/>
</dbReference>
<sequence length="37" mass="4353">MHHGGVHTSQNNFKYICSTNRIQMFAKLETCWLMLDP</sequence>
<evidence type="ECO:0000313" key="1">
    <source>
        <dbReference type="EMBL" id="CDW34469.1"/>
    </source>
</evidence>
<organism evidence="1">
    <name type="scientific">Lepeophtheirus salmonis</name>
    <name type="common">Salmon louse</name>
    <name type="synonym">Caligus salmonis</name>
    <dbReference type="NCBI Taxonomy" id="72036"/>
    <lineage>
        <taxon>Eukaryota</taxon>
        <taxon>Metazoa</taxon>
        <taxon>Ecdysozoa</taxon>
        <taxon>Arthropoda</taxon>
        <taxon>Crustacea</taxon>
        <taxon>Multicrustacea</taxon>
        <taxon>Hexanauplia</taxon>
        <taxon>Copepoda</taxon>
        <taxon>Siphonostomatoida</taxon>
        <taxon>Caligidae</taxon>
        <taxon>Lepeophtheirus</taxon>
    </lineage>
</organism>
<accession>A0A0K2U897</accession>
<reference evidence="1" key="1">
    <citation type="submission" date="2014-05" db="EMBL/GenBank/DDBJ databases">
        <authorList>
            <person name="Chronopoulou M."/>
        </authorList>
    </citation>
    <scope>NUCLEOTIDE SEQUENCE</scope>
    <source>
        <tissue evidence="1">Whole organism</tissue>
    </source>
</reference>
<proteinExistence type="predicted"/>
<dbReference type="AlphaFoldDB" id="A0A0K2U897"/>